<name>A0AAW0LNZ0_QUESU</name>
<dbReference type="EMBL" id="PKMF04000071">
    <property type="protein sequence ID" value="KAK7852871.1"/>
    <property type="molecule type" value="Genomic_DNA"/>
</dbReference>
<keyword evidence="3" id="KW-0812">Transmembrane</keyword>
<sequence>MQFSLCSSLSLLSLFFFHIGLMPIPLWFACLMQYIDWGTRSLTLAILFMRTQLHLLLGFLMAKPFSTMPLESGRCSNGLLMIDYFALAAGLPFLPPYLDQDVSVICNHGENFAVAGATALPPDVLAKRNISFSPTKYNLNVQLDWMSTYFNGICHNAEDRAKKLKTALFMVGEIGGNDYNFAFLQGKTIEEVRDMVPEVVQAIKDTVTTNNSAAYDEFHCLKELNSFSMYHNDQLKQALEDLRKENPNVIVVYGDYYNAFQSVYHNALLLGESLSTSNKLQEYLNLMENIFYFWVACS</sequence>
<proteinExistence type="inferred from homology"/>
<protein>
    <submittedName>
        <fullName evidence="4">Gdsl esterase/lipase</fullName>
    </submittedName>
</protein>
<dbReference type="PANTHER" id="PTHR22835">
    <property type="entry name" value="ZINC FINGER FYVE DOMAIN CONTAINING PROTEIN"/>
    <property type="match status" value="1"/>
</dbReference>
<comment type="caution">
    <text evidence="4">The sequence shown here is derived from an EMBL/GenBank/DDBJ whole genome shotgun (WGS) entry which is preliminary data.</text>
</comment>
<keyword evidence="3" id="KW-0472">Membrane</keyword>
<comment type="similarity">
    <text evidence="1">Belongs to the 'GDSL' lipolytic enzyme family.</text>
</comment>
<dbReference type="PANTHER" id="PTHR22835:SF654">
    <property type="entry name" value="ACETYLAJMALAN ESTERASE-LIKE"/>
    <property type="match status" value="1"/>
</dbReference>
<keyword evidence="2" id="KW-0325">Glycoprotein</keyword>
<organism evidence="4 5">
    <name type="scientific">Quercus suber</name>
    <name type="common">Cork oak</name>
    <dbReference type="NCBI Taxonomy" id="58331"/>
    <lineage>
        <taxon>Eukaryota</taxon>
        <taxon>Viridiplantae</taxon>
        <taxon>Streptophyta</taxon>
        <taxon>Embryophyta</taxon>
        <taxon>Tracheophyta</taxon>
        <taxon>Spermatophyta</taxon>
        <taxon>Magnoliopsida</taxon>
        <taxon>eudicotyledons</taxon>
        <taxon>Gunneridae</taxon>
        <taxon>Pentapetalae</taxon>
        <taxon>rosids</taxon>
        <taxon>fabids</taxon>
        <taxon>Fagales</taxon>
        <taxon>Fagaceae</taxon>
        <taxon>Quercus</taxon>
    </lineage>
</organism>
<evidence type="ECO:0000256" key="3">
    <source>
        <dbReference type="SAM" id="Phobius"/>
    </source>
</evidence>
<dbReference type="Gene3D" id="3.40.50.1110">
    <property type="entry name" value="SGNH hydrolase"/>
    <property type="match status" value="1"/>
</dbReference>
<dbReference type="Pfam" id="PF00657">
    <property type="entry name" value="Lipase_GDSL"/>
    <property type="match status" value="1"/>
</dbReference>
<dbReference type="AlphaFoldDB" id="A0AAW0LNZ0"/>
<evidence type="ECO:0000256" key="2">
    <source>
        <dbReference type="ARBA" id="ARBA00023180"/>
    </source>
</evidence>
<dbReference type="GO" id="GO:0016788">
    <property type="term" value="F:hydrolase activity, acting on ester bonds"/>
    <property type="evidence" value="ECO:0007669"/>
    <property type="project" value="InterPro"/>
</dbReference>
<evidence type="ECO:0000313" key="4">
    <source>
        <dbReference type="EMBL" id="KAK7852871.1"/>
    </source>
</evidence>
<dbReference type="Proteomes" id="UP000237347">
    <property type="component" value="Unassembled WGS sequence"/>
</dbReference>
<feature type="transmembrane region" description="Helical" evidence="3">
    <location>
        <begin position="12"/>
        <end position="35"/>
    </location>
</feature>
<dbReference type="InterPro" id="IPR036514">
    <property type="entry name" value="SGNH_hydro_sf"/>
</dbReference>
<keyword evidence="3" id="KW-1133">Transmembrane helix</keyword>
<evidence type="ECO:0000256" key="1">
    <source>
        <dbReference type="ARBA" id="ARBA00008668"/>
    </source>
</evidence>
<keyword evidence="5" id="KW-1185">Reference proteome</keyword>
<reference evidence="4 5" key="1">
    <citation type="journal article" date="2018" name="Sci. Data">
        <title>The draft genome sequence of cork oak.</title>
        <authorList>
            <person name="Ramos A.M."/>
            <person name="Usie A."/>
            <person name="Barbosa P."/>
            <person name="Barros P.M."/>
            <person name="Capote T."/>
            <person name="Chaves I."/>
            <person name="Simoes F."/>
            <person name="Abreu I."/>
            <person name="Carrasquinho I."/>
            <person name="Faro C."/>
            <person name="Guimaraes J.B."/>
            <person name="Mendonca D."/>
            <person name="Nobrega F."/>
            <person name="Rodrigues L."/>
            <person name="Saibo N.J.M."/>
            <person name="Varela M.C."/>
            <person name="Egas C."/>
            <person name="Matos J."/>
            <person name="Miguel C.M."/>
            <person name="Oliveira M.M."/>
            <person name="Ricardo C.P."/>
            <person name="Goncalves S."/>
        </authorList>
    </citation>
    <scope>NUCLEOTIDE SEQUENCE [LARGE SCALE GENOMIC DNA]</scope>
    <source>
        <strain evidence="5">cv. HL8</strain>
    </source>
</reference>
<accession>A0AAW0LNZ0</accession>
<evidence type="ECO:0000313" key="5">
    <source>
        <dbReference type="Proteomes" id="UP000237347"/>
    </source>
</evidence>
<dbReference type="InterPro" id="IPR001087">
    <property type="entry name" value="GDSL"/>
</dbReference>
<gene>
    <name evidence="4" type="ORF">CFP56_037727</name>
</gene>